<dbReference type="InterPro" id="IPR039417">
    <property type="entry name" value="Peptidase_C1A_papain-like"/>
</dbReference>
<evidence type="ECO:0000313" key="4">
    <source>
        <dbReference type="Proteomes" id="UP000256970"/>
    </source>
</evidence>
<dbReference type="Gene3D" id="3.90.70.10">
    <property type="entry name" value="Cysteine proteinases"/>
    <property type="match status" value="1"/>
</dbReference>
<dbReference type="EMBL" id="FNXT01001304">
    <property type="protein sequence ID" value="SZX78104.1"/>
    <property type="molecule type" value="Genomic_DNA"/>
</dbReference>
<keyword evidence="4" id="KW-1185">Reference proteome</keyword>
<dbReference type="Pfam" id="PF01476">
    <property type="entry name" value="LysM"/>
    <property type="match status" value="1"/>
</dbReference>
<sequence length="577" mass="60007">MSFADRAKYLGLRGPSSSSSSSSSNSAAQALSRAAEFLRRTARLNIAAAEAAADSFFAAAEEVQAASQSSPAQWDIPDWTVVLPGIKHQGACSSCWAFAAAAVTEAASYSKTGVVISLSEKQLVDCNTDNGGCDGGLYPPAFEYIISKGLTTAMQYPYPNHAVVVVGAGTDLQLGANYWLIRNSWGESWGEGGYMRIARGSGSGSPGMCGIASQPYKVSSADAPLPPAPPAPVPEPGCQDTVVSVDEGTSLADIATQYNTTVVRIQLDNRLDDPSTKLRNGTKLNITCPLGVWSEPYGVWDNMNVANAMVAAPVEGNCPNGHYAVQFYIKPSQWFTGEAWTGSTWVGRITMTCSDGTAITIDAQPGFDAGWAHGSVIQPNGFPSVAMKTGWAVDSVLGVGAQSGGERLFSCPAGMLVTGIAGGANPEEYPKGWLSNLQLRCSNPFGVGGPAKARLGALSRASFPKVPFGLSCKTHSASSADTWQSIASKHKVLVNELIRSNPQMAGRVTRNSALFIPPCINGVVQGTKREGASTAFATAVDQKRPLKQAAAAAQRASTDAPVAEAAAAQLAAGADGK</sequence>
<dbReference type="AlphaFoldDB" id="A0A383WLU6"/>
<dbReference type="Pfam" id="PF00112">
    <property type="entry name" value="Peptidase_C1"/>
    <property type="match status" value="2"/>
</dbReference>
<proteinExistence type="inferred from homology"/>
<dbReference type="PRINTS" id="PR00705">
    <property type="entry name" value="PAPAIN"/>
</dbReference>
<dbReference type="InterPro" id="IPR018392">
    <property type="entry name" value="LysM"/>
</dbReference>
<dbReference type="InterPro" id="IPR013128">
    <property type="entry name" value="Peptidase_C1A"/>
</dbReference>
<evidence type="ECO:0000256" key="1">
    <source>
        <dbReference type="ARBA" id="ARBA00008455"/>
    </source>
</evidence>
<evidence type="ECO:0000313" key="3">
    <source>
        <dbReference type="EMBL" id="SZX78104.1"/>
    </source>
</evidence>
<dbReference type="InterPro" id="IPR000668">
    <property type="entry name" value="Peptidase_C1A_C"/>
</dbReference>
<dbReference type="PROSITE" id="PS00640">
    <property type="entry name" value="THIOL_PROTEASE_ASN"/>
    <property type="match status" value="1"/>
</dbReference>
<dbReference type="InterPro" id="IPR038765">
    <property type="entry name" value="Papain-like_cys_pep_sf"/>
</dbReference>
<dbReference type="PROSITE" id="PS51782">
    <property type="entry name" value="LYSM"/>
    <property type="match status" value="1"/>
</dbReference>
<dbReference type="CDD" id="cd02248">
    <property type="entry name" value="Peptidase_C1A"/>
    <property type="match status" value="1"/>
</dbReference>
<dbReference type="STRING" id="3088.A0A383WLU6"/>
<evidence type="ECO:0000259" key="2">
    <source>
        <dbReference type="PROSITE" id="PS51782"/>
    </source>
</evidence>
<dbReference type="GO" id="GO:0008234">
    <property type="term" value="F:cysteine-type peptidase activity"/>
    <property type="evidence" value="ECO:0007669"/>
    <property type="project" value="InterPro"/>
</dbReference>
<comment type="similarity">
    <text evidence="1">Belongs to the peptidase C1 family.</text>
</comment>
<dbReference type="GO" id="GO:0006508">
    <property type="term" value="P:proteolysis"/>
    <property type="evidence" value="ECO:0007669"/>
    <property type="project" value="InterPro"/>
</dbReference>
<accession>A0A383WLU6</accession>
<dbReference type="Proteomes" id="UP000256970">
    <property type="component" value="Unassembled WGS sequence"/>
</dbReference>
<gene>
    <name evidence="3" type="ORF">BQ4739_LOCUS18423</name>
</gene>
<reference evidence="3 4" key="1">
    <citation type="submission" date="2016-10" db="EMBL/GenBank/DDBJ databases">
        <authorList>
            <person name="Cai Z."/>
        </authorList>
    </citation>
    <scope>NUCLEOTIDE SEQUENCE [LARGE SCALE GENOMIC DNA]</scope>
</reference>
<organism evidence="3 4">
    <name type="scientific">Tetradesmus obliquus</name>
    <name type="common">Green alga</name>
    <name type="synonym">Acutodesmus obliquus</name>
    <dbReference type="NCBI Taxonomy" id="3088"/>
    <lineage>
        <taxon>Eukaryota</taxon>
        <taxon>Viridiplantae</taxon>
        <taxon>Chlorophyta</taxon>
        <taxon>core chlorophytes</taxon>
        <taxon>Chlorophyceae</taxon>
        <taxon>CS clade</taxon>
        <taxon>Sphaeropleales</taxon>
        <taxon>Scenedesmaceae</taxon>
        <taxon>Tetradesmus</taxon>
    </lineage>
</organism>
<dbReference type="Gene3D" id="2.40.50.170">
    <property type="entry name" value="Cysteine proteinases. Chain C"/>
    <property type="match status" value="1"/>
</dbReference>
<name>A0A383WLU6_TETOB</name>
<dbReference type="InterPro" id="IPR025661">
    <property type="entry name" value="Pept_asp_AS"/>
</dbReference>
<feature type="domain" description="LysM" evidence="2">
    <location>
        <begin position="241"/>
        <end position="286"/>
    </location>
</feature>
<dbReference type="SMART" id="SM00645">
    <property type="entry name" value="Pept_C1"/>
    <property type="match status" value="1"/>
</dbReference>
<protein>
    <recommendedName>
        <fullName evidence="2">LysM domain-containing protein</fullName>
    </recommendedName>
</protein>
<dbReference type="SUPFAM" id="SSF54001">
    <property type="entry name" value="Cysteine proteinases"/>
    <property type="match status" value="1"/>
</dbReference>
<dbReference type="PANTHER" id="PTHR12411">
    <property type="entry name" value="CYSTEINE PROTEASE FAMILY C1-RELATED"/>
    <property type="match status" value="1"/>
</dbReference>